<keyword evidence="5 9" id="KW-0812">Transmembrane</keyword>
<feature type="transmembrane region" description="Helical" evidence="9">
    <location>
        <begin position="290"/>
        <end position="313"/>
    </location>
</feature>
<dbReference type="InterPro" id="IPR011701">
    <property type="entry name" value="MFS"/>
</dbReference>
<feature type="transmembrane region" description="Helical" evidence="9">
    <location>
        <begin position="260"/>
        <end position="278"/>
    </location>
</feature>
<organism evidence="11 12">
    <name type="scientific">Candidatus Rhabdochlamydia porcellionis</name>
    <dbReference type="NCBI Taxonomy" id="225148"/>
    <lineage>
        <taxon>Bacteria</taxon>
        <taxon>Pseudomonadati</taxon>
        <taxon>Chlamydiota</taxon>
        <taxon>Chlamydiia</taxon>
        <taxon>Parachlamydiales</taxon>
        <taxon>Candidatus Rhabdochlamydiaceae</taxon>
        <taxon>Candidatus Rhabdochlamydia</taxon>
    </lineage>
</organism>
<dbReference type="EMBL" id="CP075585">
    <property type="protein sequence ID" value="QZA59356.1"/>
    <property type="molecule type" value="Genomic_DNA"/>
</dbReference>
<evidence type="ECO:0000256" key="7">
    <source>
        <dbReference type="ARBA" id="ARBA00022989"/>
    </source>
</evidence>
<feature type="transmembrane region" description="Helical" evidence="9">
    <location>
        <begin position="378"/>
        <end position="397"/>
    </location>
</feature>
<feature type="transmembrane region" description="Helical" evidence="9">
    <location>
        <begin position="220"/>
        <end position="248"/>
    </location>
</feature>
<accession>A0ABX8Z105</accession>
<dbReference type="Pfam" id="PF07690">
    <property type="entry name" value="MFS_1"/>
    <property type="match status" value="1"/>
</dbReference>
<feature type="transmembrane region" description="Helical" evidence="9">
    <location>
        <begin position="319"/>
        <end position="336"/>
    </location>
</feature>
<comment type="similarity">
    <text evidence="2">Belongs to the major facilitator superfamily. Metabolite:H+ Symporter (MHS) family (TC 2.A.1.6) family.</text>
</comment>
<reference evidence="11 12" key="2">
    <citation type="submission" date="2021-05" db="EMBL/GenBank/DDBJ databases">
        <title>Ecology and evolution of chlamydial symbionts of arthropods.</title>
        <authorList>
            <person name="Halter T."/>
            <person name="Sixt B.S."/>
            <person name="Toenshoff E.R."/>
            <person name="Koestlbacher S."/>
            <person name="Schulz F."/>
            <person name="Kostanjsek R."/>
            <person name="Collingro A."/>
            <person name="Hendrickx F."/>
            <person name="Horn M."/>
        </authorList>
    </citation>
    <scope>NUCLEOTIDE SEQUENCE [LARGE SCALE GENOMIC DNA]</scope>
    <source>
        <strain evidence="11 12">15C</strain>
    </source>
</reference>
<dbReference type="PANTHER" id="PTHR43528:SF1">
    <property type="entry name" value="ALPHA-KETOGLUTARATE PERMEASE"/>
    <property type="match status" value="1"/>
</dbReference>
<evidence type="ECO:0000256" key="2">
    <source>
        <dbReference type="ARBA" id="ARBA00008240"/>
    </source>
</evidence>
<evidence type="ECO:0000256" key="9">
    <source>
        <dbReference type="SAM" id="Phobius"/>
    </source>
</evidence>
<dbReference type="SUPFAM" id="SSF103473">
    <property type="entry name" value="MFS general substrate transporter"/>
    <property type="match status" value="1"/>
</dbReference>
<evidence type="ECO:0000313" key="11">
    <source>
        <dbReference type="EMBL" id="QZA59356.1"/>
    </source>
</evidence>
<evidence type="ECO:0000313" key="12">
    <source>
        <dbReference type="Proteomes" id="UP000822862"/>
    </source>
</evidence>
<evidence type="ECO:0000256" key="5">
    <source>
        <dbReference type="ARBA" id="ARBA00022692"/>
    </source>
</evidence>
<dbReference type="PANTHER" id="PTHR43528">
    <property type="entry name" value="ALPHA-KETOGLUTARATE PERMEASE"/>
    <property type="match status" value="1"/>
</dbReference>
<evidence type="ECO:0000259" key="10">
    <source>
        <dbReference type="PROSITE" id="PS50850"/>
    </source>
</evidence>
<dbReference type="InterPro" id="IPR005829">
    <property type="entry name" value="Sugar_transporter_CS"/>
</dbReference>
<name>A0ABX8Z105_9BACT</name>
<evidence type="ECO:0000256" key="3">
    <source>
        <dbReference type="ARBA" id="ARBA00022448"/>
    </source>
</evidence>
<dbReference type="InterPro" id="IPR020846">
    <property type="entry name" value="MFS_dom"/>
</dbReference>
<feature type="transmembrane region" description="Helical" evidence="9">
    <location>
        <begin position="79"/>
        <end position="100"/>
    </location>
</feature>
<evidence type="ECO:0000256" key="4">
    <source>
        <dbReference type="ARBA" id="ARBA00022475"/>
    </source>
</evidence>
<feature type="transmembrane region" description="Helical" evidence="9">
    <location>
        <begin position="146"/>
        <end position="168"/>
    </location>
</feature>
<dbReference type="RefSeq" id="WP_194845142.1">
    <property type="nucleotide sequence ID" value="NZ_CP075585.1"/>
</dbReference>
<feature type="transmembrane region" description="Helical" evidence="9">
    <location>
        <begin position="348"/>
        <end position="372"/>
    </location>
</feature>
<proteinExistence type="inferred from homology"/>
<evidence type="ECO:0000256" key="1">
    <source>
        <dbReference type="ARBA" id="ARBA00004651"/>
    </source>
</evidence>
<comment type="subcellular location">
    <subcellularLocation>
        <location evidence="1">Cell membrane</location>
        <topology evidence="1">Multi-pass membrane protein</topology>
    </subcellularLocation>
</comment>
<keyword evidence="4" id="KW-1003">Cell membrane</keyword>
<keyword evidence="3" id="KW-0813">Transport</keyword>
<reference evidence="11 12" key="1">
    <citation type="submission" date="2020-01" db="EMBL/GenBank/DDBJ databases">
        <authorList>
            <person name="Sixt B."/>
            <person name="Schulz F."/>
            <person name="Kostanjsek R."/>
            <person name="Koestlbacher S."/>
            <person name="Collingro A."/>
            <person name="Toenshoff E."/>
            <person name="Horn M."/>
        </authorList>
    </citation>
    <scope>NUCLEOTIDE SEQUENCE [LARGE SCALE GENOMIC DNA]</scope>
    <source>
        <strain evidence="11 12">15C</strain>
    </source>
</reference>
<feature type="transmembrane region" description="Helical" evidence="9">
    <location>
        <begin position="112"/>
        <end position="134"/>
    </location>
</feature>
<gene>
    <name evidence="11" type="ORF">RHAB15C_0001242</name>
</gene>
<dbReference type="Gene3D" id="1.20.1250.20">
    <property type="entry name" value="MFS general substrate transporter like domains"/>
    <property type="match status" value="2"/>
</dbReference>
<feature type="transmembrane region" description="Helical" evidence="9">
    <location>
        <begin position="174"/>
        <end position="193"/>
    </location>
</feature>
<keyword evidence="8 9" id="KW-0472">Membrane</keyword>
<evidence type="ECO:0000256" key="6">
    <source>
        <dbReference type="ARBA" id="ARBA00022847"/>
    </source>
</evidence>
<feature type="domain" description="Major facilitator superfamily (MFS) profile" evidence="10">
    <location>
        <begin position="7"/>
        <end position="404"/>
    </location>
</feature>
<keyword evidence="12" id="KW-1185">Reference proteome</keyword>
<dbReference type="PROSITE" id="PS00217">
    <property type="entry name" value="SUGAR_TRANSPORT_2"/>
    <property type="match status" value="1"/>
</dbReference>
<dbReference type="InterPro" id="IPR051084">
    <property type="entry name" value="H+-coupled_symporters"/>
</dbReference>
<keyword evidence="6" id="KW-0769">Symport</keyword>
<keyword evidence="7 9" id="KW-1133">Transmembrane helix</keyword>
<sequence>MRSSKCSILAGFFGNFLEHYDCALFSLLAPFLAPLFFDQKDPVISLILTYAILPLGFLSRLIGSVFFGRLGDHLGRKKALCSSLTGLSITTVLMGFLPTYAQVGTIAPLGLLLARLLQGFFAGGETVGGAIFVLEQTENRKKNWMSGLYDASSVLGMLTASFMLFLYSYFAQEINWRCLFWAGALTAIVALILRTTSKEEIKFKVKKERNFSIFLQHKRIFITVALAAGFSSSIYCLAFTLASGYIPLVTSITKSQIIKINTYLLFFDMCILPLFGYLATKIGKEKQMLIGALGTAIIAIPCFYCFSVSSILMVTIGRVLLVIVGVVFSATYHVWAQDLVKQEHRYRILCTAHVAGSQIIGTSTAFISLWLYKASGWIAAPALYVICIALLAAWAVFTSTRTYKKKGYQALISHTVFDTT</sequence>
<protein>
    <submittedName>
        <fullName evidence="11">Proline/betaine transporter</fullName>
    </submittedName>
</protein>
<dbReference type="InterPro" id="IPR036259">
    <property type="entry name" value="MFS_trans_sf"/>
</dbReference>
<dbReference type="PROSITE" id="PS50850">
    <property type="entry name" value="MFS"/>
    <property type="match status" value="1"/>
</dbReference>
<evidence type="ECO:0000256" key="8">
    <source>
        <dbReference type="ARBA" id="ARBA00023136"/>
    </source>
</evidence>
<dbReference type="Proteomes" id="UP000822862">
    <property type="component" value="Chromosome"/>
</dbReference>
<feature type="transmembrane region" description="Helical" evidence="9">
    <location>
        <begin position="43"/>
        <end position="67"/>
    </location>
</feature>